<proteinExistence type="predicted"/>
<organism evidence="1">
    <name type="scientific">Rhizophora mucronata</name>
    <name type="common">Asiatic mangrove</name>
    <dbReference type="NCBI Taxonomy" id="61149"/>
    <lineage>
        <taxon>Eukaryota</taxon>
        <taxon>Viridiplantae</taxon>
        <taxon>Streptophyta</taxon>
        <taxon>Embryophyta</taxon>
        <taxon>Tracheophyta</taxon>
        <taxon>Spermatophyta</taxon>
        <taxon>Magnoliopsida</taxon>
        <taxon>eudicotyledons</taxon>
        <taxon>Gunneridae</taxon>
        <taxon>Pentapetalae</taxon>
        <taxon>rosids</taxon>
        <taxon>fabids</taxon>
        <taxon>Malpighiales</taxon>
        <taxon>Rhizophoraceae</taxon>
        <taxon>Rhizophora</taxon>
    </lineage>
</organism>
<accession>A0A2P2MLQ9</accession>
<evidence type="ECO:0000313" key="1">
    <source>
        <dbReference type="EMBL" id="MBX31154.1"/>
    </source>
</evidence>
<name>A0A2P2MLQ9_RHIMU</name>
<sequence length="13" mass="1603">MVLKKERERATKN</sequence>
<dbReference type="EMBL" id="GGEC01050670">
    <property type="protein sequence ID" value="MBX31154.1"/>
    <property type="molecule type" value="Transcribed_RNA"/>
</dbReference>
<reference evidence="1" key="1">
    <citation type="submission" date="2018-02" db="EMBL/GenBank/DDBJ databases">
        <title>Rhizophora mucronata_Transcriptome.</title>
        <authorList>
            <person name="Meera S.P."/>
            <person name="Sreeshan A."/>
            <person name="Augustine A."/>
        </authorList>
    </citation>
    <scope>NUCLEOTIDE SEQUENCE</scope>
    <source>
        <tissue evidence="1">Leaf</tissue>
    </source>
</reference>
<protein>
    <submittedName>
        <fullName evidence="1">Uncharacterized protein</fullName>
    </submittedName>
</protein>